<keyword evidence="15" id="KW-0614">Plasmid</keyword>
<evidence type="ECO:0000256" key="7">
    <source>
        <dbReference type="ARBA" id="ARBA00022989"/>
    </source>
</evidence>
<protein>
    <submittedName>
        <fullName evidence="15">Sodium:solute symporter</fullName>
    </submittedName>
</protein>
<dbReference type="GO" id="GO:0005298">
    <property type="term" value="F:proline:sodium symporter activity"/>
    <property type="evidence" value="ECO:0007669"/>
    <property type="project" value="TreeGrafter"/>
</dbReference>
<dbReference type="InterPro" id="IPR038377">
    <property type="entry name" value="Na/Glc_symporter_sf"/>
</dbReference>
<keyword evidence="3" id="KW-0813">Transport</keyword>
<dbReference type="Proteomes" id="UP001348817">
    <property type="component" value="Plasmid pFA6"/>
</dbReference>
<accession>A0AAU9CXQ4</accession>
<dbReference type="Gene3D" id="1.20.1730.10">
    <property type="entry name" value="Sodium/glucose cotransporter"/>
    <property type="match status" value="1"/>
</dbReference>
<dbReference type="EMBL" id="AP025320">
    <property type="protein sequence ID" value="BDD12723.1"/>
    <property type="molecule type" value="Genomic_DNA"/>
</dbReference>
<comment type="similarity">
    <text evidence="2 13">Belongs to the sodium:solute symporter (SSF) (TC 2.A.21) family.</text>
</comment>
<evidence type="ECO:0000256" key="9">
    <source>
        <dbReference type="ARBA" id="ARBA00023065"/>
    </source>
</evidence>
<organism evidence="15 16">
    <name type="scientific">Fulvitalea axinellae</name>
    <dbReference type="NCBI Taxonomy" id="1182444"/>
    <lineage>
        <taxon>Bacteria</taxon>
        <taxon>Pseudomonadati</taxon>
        <taxon>Bacteroidota</taxon>
        <taxon>Cytophagia</taxon>
        <taxon>Cytophagales</taxon>
        <taxon>Persicobacteraceae</taxon>
        <taxon>Fulvitalea</taxon>
    </lineage>
</organism>
<keyword evidence="5 14" id="KW-0812">Transmembrane</keyword>
<evidence type="ECO:0000256" key="13">
    <source>
        <dbReference type="RuleBase" id="RU362091"/>
    </source>
</evidence>
<reference evidence="15 16" key="1">
    <citation type="submission" date="2021-12" db="EMBL/GenBank/DDBJ databases">
        <title>Genome sequencing of bacteria with rrn-lacking chromosome and rrn-plasmid.</title>
        <authorList>
            <person name="Anda M."/>
            <person name="Iwasaki W."/>
        </authorList>
    </citation>
    <scope>NUCLEOTIDE SEQUENCE [LARGE SCALE GENOMIC DNA]</scope>
    <source>
        <strain evidence="15 16">DSM 100852</strain>
        <plasmid evidence="15 16">pFA6</plasmid>
    </source>
</reference>
<evidence type="ECO:0000256" key="8">
    <source>
        <dbReference type="ARBA" id="ARBA00023053"/>
    </source>
</evidence>
<feature type="transmembrane region" description="Helical" evidence="14">
    <location>
        <begin position="264"/>
        <end position="285"/>
    </location>
</feature>
<evidence type="ECO:0000256" key="10">
    <source>
        <dbReference type="ARBA" id="ARBA00023136"/>
    </source>
</evidence>
<keyword evidence="4" id="KW-1003">Cell membrane</keyword>
<evidence type="ECO:0000256" key="2">
    <source>
        <dbReference type="ARBA" id="ARBA00006434"/>
    </source>
</evidence>
<evidence type="ECO:0000256" key="5">
    <source>
        <dbReference type="ARBA" id="ARBA00022692"/>
    </source>
</evidence>
<keyword evidence="16" id="KW-1185">Reference proteome</keyword>
<evidence type="ECO:0000256" key="4">
    <source>
        <dbReference type="ARBA" id="ARBA00022475"/>
    </source>
</evidence>
<dbReference type="InterPro" id="IPR050277">
    <property type="entry name" value="Sodium:Solute_Symporter"/>
</dbReference>
<proteinExistence type="inferred from homology"/>
<dbReference type="GO" id="GO:0015193">
    <property type="term" value="F:L-proline transmembrane transporter activity"/>
    <property type="evidence" value="ECO:0007669"/>
    <property type="project" value="TreeGrafter"/>
</dbReference>
<geneLocation type="plasmid" evidence="15 16">
    <name>pFA6</name>
</geneLocation>
<sequence length="627" mass="70327">MELEWIDIAIVVGYIVAIVLIGYTLSKKAFKNLDTYFLGGKTIPWYILGVSNASGMFDITGTMWTVSICFIYGLKSAWIPWLWPVWNQIFLMIFLAVWLRRSNVMTGAEWLKTRFGNGRGATLSHIIVVVFALVSVIGFIAYGFEGIGKFAVTFLPWDLSTDVLGFEISSAKMYAIIIMAATALYVVKGGLYSVVMTELLQFIIMVVACCLVGGIAIYTVSPDQINAVIPNGWKELFFGWELDLDWSNLIPAVNDKINTDGYTMFGALMMMMLFKGVLVSIAGPVPSYDMQRILATRTPKEAAKMSGFVSLALFFPRYLMIAGLTVLALVFLSPELRAMGGDIDFEQILPYALQNFIPVGFKGLLLAGLISAFMSTFAANVNAGPAYIVNDIYKRFFNDKAPDKQYIRMSYWASFLVVVVGIFFGFFVDSIDSIMKWLVGALFGGYTAANLLKWLWWRFNGFGYFWGMLVGLIASLVMPLAFPDLSPIYAFPFIFLAALTASVAGSLLTEPDDEEVLMDFYLKVRPWGFWGPVREKLKVRRPNVKANTDFGRDMFNCFVGTAWQMTLVVMPIFLVIREYTPMLIALAVFLVCTYLLKVLWYDKLQDWPDDVAEEQKEKIGEAATQNA</sequence>
<feature type="transmembrane region" description="Helical" evidence="14">
    <location>
        <begin position="488"/>
        <end position="508"/>
    </location>
</feature>
<name>A0AAU9CXQ4_9BACT</name>
<dbReference type="CDD" id="cd11477">
    <property type="entry name" value="SLC5sbd_u1"/>
    <property type="match status" value="1"/>
</dbReference>
<feature type="transmembrane region" description="Helical" evidence="14">
    <location>
        <begin position="164"/>
        <end position="187"/>
    </location>
</feature>
<feature type="transmembrane region" description="Helical" evidence="14">
    <location>
        <begin position="464"/>
        <end position="482"/>
    </location>
</feature>
<feature type="transmembrane region" description="Helical" evidence="14">
    <location>
        <begin position="434"/>
        <end position="452"/>
    </location>
</feature>
<evidence type="ECO:0000256" key="12">
    <source>
        <dbReference type="ARBA" id="ARBA00033708"/>
    </source>
</evidence>
<gene>
    <name evidence="15" type="ORF">FUAX_51550</name>
</gene>
<comment type="subcellular location">
    <subcellularLocation>
        <location evidence="1">Cell membrane</location>
        <topology evidence="1">Multi-pass membrane protein</topology>
    </subcellularLocation>
</comment>
<evidence type="ECO:0000256" key="14">
    <source>
        <dbReference type="SAM" id="Phobius"/>
    </source>
</evidence>
<keyword evidence="9" id="KW-0406">Ion transport</keyword>
<keyword evidence="8" id="KW-0915">Sodium</keyword>
<evidence type="ECO:0000256" key="3">
    <source>
        <dbReference type="ARBA" id="ARBA00022448"/>
    </source>
</evidence>
<feature type="transmembrane region" description="Helical" evidence="14">
    <location>
        <begin position="555"/>
        <end position="576"/>
    </location>
</feature>
<keyword evidence="10 14" id="KW-0472">Membrane</keyword>
<dbReference type="PANTHER" id="PTHR48086">
    <property type="entry name" value="SODIUM/PROLINE SYMPORTER-RELATED"/>
    <property type="match status" value="1"/>
</dbReference>
<keyword evidence="6" id="KW-0769">Symport</keyword>
<dbReference type="KEGG" id="fax:FUAX_51550"/>
<feature type="transmembrane region" description="Helical" evidence="14">
    <location>
        <begin position="120"/>
        <end position="144"/>
    </location>
</feature>
<feature type="transmembrane region" description="Helical" evidence="14">
    <location>
        <begin position="199"/>
        <end position="220"/>
    </location>
</feature>
<evidence type="ECO:0000256" key="1">
    <source>
        <dbReference type="ARBA" id="ARBA00004651"/>
    </source>
</evidence>
<feature type="transmembrane region" description="Helical" evidence="14">
    <location>
        <begin position="306"/>
        <end position="332"/>
    </location>
</feature>
<dbReference type="InterPro" id="IPR001734">
    <property type="entry name" value="Na/solute_symporter"/>
</dbReference>
<feature type="transmembrane region" description="Helical" evidence="14">
    <location>
        <begin position="80"/>
        <end position="99"/>
    </location>
</feature>
<keyword evidence="7 14" id="KW-1133">Transmembrane helix</keyword>
<dbReference type="Pfam" id="PF00474">
    <property type="entry name" value="SSF"/>
    <property type="match status" value="1"/>
</dbReference>
<feature type="transmembrane region" description="Helical" evidence="14">
    <location>
        <begin position="582"/>
        <end position="600"/>
    </location>
</feature>
<evidence type="ECO:0000313" key="16">
    <source>
        <dbReference type="Proteomes" id="UP001348817"/>
    </source>
</evidence>
<dbReference type="GO" id="GO:0005886">
    <property type="term" value="C:plasma membrane"/>
    <property type="evidence" value="ECO:0007669"/>
    <property type="project" value="UniProtKB-SubCell"/>
</dbReference>
<dbReference type="AlphaFoldDB" id="A0AAU9CXQ4"/>
<keyword evidence="11" id="KW-0739">Sodium transport</keyword>
<feature type="transmembrane region" description="Helical" evidence="14">
    <location>
        <begin position="6"/>
        <end position="25"/>
    </location>
</feature>
<evidence type="ECO:0000256" key="6">
    <source>
        <dbReference type="ARBA" id="ARBA00022847"/>
    </source>
</evidence>
<dbReference type="PANTHER" id="PTHR48086:SF3">
    <property type="entry name" value="SODIUM_PROLINE SYMPORTER"/>
    <property type="match status" value="1"/>
</dbReference>
<feature type="transmembrane region" description="Helical" evidence="14">
    <location>
        <begin position="409"/>
        <end position="428"/>
    </location>
</feature>
<comment type="catalytic activity">
    <reaction evidence="12">
        <text>L-proline(in) + Na(+)(in) = L-proline(out) + Na(+)(out)</text>
        <dbReference type="Rhea" id="RHEA:28967"/>
        <dbReference type="ChEBI" id="CHEBI:29101"/>
        <dbReference type="ChEBI" id="CHEBI:60039"/>
    </reaction>
</comment>
<dbReference type="RefSeq" id="WP_338396024.1">
    <property type="nucleotide sequence ID" value="NZ_AP025320.1"/>
</dbReference>
<feature type="transmembrane region" description="Helical" evidence="14">
    <location>
        <begin position="364"/>
        <end position="388"/>
    </location>
</feature>
<evidence type="ECO:0000313" key="15">
    <source>
        <dbReference type="EMBL" id="BDD12723.1"/>
    </source>
</evidence>
<feature type="transmembrane region" description="Helical" evidence="14">
    <location>
        <begin position="45"/>
        <end position="74"/>
    </location>
</feature>
<dbReference type="GO" id="GO:0015824">
    <property type="term" value="P:proline transport"/>
    <property type="evidence" value="ECO:0007669"/>
    <property type="project" value="TreeGrafter"/>
</dbReference>
<evidence type="ECO:0000256" key="11">
    <source>
        <dbReference type="ARBA" id="ARBA00023201"/>
    </source>
</evidence>